<dbReference type="Gene3D" id="3.40.50.1220">
    <property type="entry name" value="TPP-binding domain"/>
    <property type="match status" value="1"/>
</dbReference>
<feature type="binding site" evidence="1">
    <location>
        <position position="173"/>
    </location>
    <ligand>
        <name>Zn(2+)</name>
        <dbReference type="ChEBI" id="CHEBI:29105"/>
    </ligand>
</feature>
<dbReference type="HAMAP" id="MF_01121">
    <property type="entry name" value="Sirtuin_ClassIII"/>
    <property type="match status" value="1"/>
</dbReference>
<keyword evidence="1" id="KW-0479">Metal-binding</keyword>
<dbReference type="GO" id="GO:0036054">
    <property type="term" value="F:protein-malonyllysine demalonylase activity"/>
    <property type="evidence" value="ECO:0007669"/>
    <property type="project" value="InterPro"/>
</dbReference>
<feature type="active site" description="Proton acceptor" evidence="1">
    <location>
        <position position="146"/>
    </location>
</feature>
<dbReference type="GO" id="GO:0070403">
    <property type="term" value="F:NAD+ binding"/>
    <property type="evidence" value="ECO:0007669"/>
    <property type="project" value="UniProtKB-UniRule"/>
</dbReference>
<comment type="catalytic activity">
    <reaction evidence="1">
        <text>N(6)-(2-hydroxyisobutanoyl)-L-lysyl-[protein] + NAD(+) + H2O = 2''-O-(2-hydroxyisobutanoyl)-ADP-D-ribose + nicotinamide + L-lysyl-[protein]</text>
        <dbReference type="Rhea" id="RHEA:24364"/>
        <dbReference type="Rhea" id="RHEA-COMP:9752"/>
        <dbReference type="Rhea" id="RHEA-COMP:15921"/>
        <dbReference type="ChEBI" id="CHEBI:15377"/>
        <dbReference type="ChEBI" id="CHEBI:17154"/>
        <dbReference type="ChEBI" id="CHEBI:29969"/>
        <dbReference type="ChEBI" id="CHEBI:57540"/>
        <dbReference type="ChEBI" id="CHEBI:144968"/>
        <dbReference type="ChEBI" id="CHEBI:144969"/>
    </reaction>
</comment>
<dbReference type="SUPFAM" id="SSF52467">
    <property type="entry name" value="DHS-like NAD/FAD-binding domain"/>
    <property type="match status" value="1"/>
</dbReference>
<dbReference type="InterPro" id="IPR029035">
    <property type="entry name" value="DHS-like_NAD/FAD-binding_dom"/>
</dbReference>
<dbReference type="GO" id="GO:0036055">
    <property type="term" value="F:protein-succinyllysine desuccinylase activity"/>
    <property type="evidence" value="ECO:0007669"/>
    <property type="project" value="UniProtKB-UniRule"/>
</dbReference>
<comment type="subcellular location">
    <subcellularLocation>
        <location evidence="1">Cytoplasm</location>
    </subcellularLocation>
</comment>
<gene>
    <name evidence="1 3" type="primary">cobB</name>
    <name evidence="3" type="ORF">RDT67_12730</name>
</gene>
<dbReference type="NCBIfam" id="NF001755">
    <property type="entry name" value="PRK00481.1-5"/>
    <property type="match status" value="1"/>
</dbReference>
<keyword evidence="1" id="KW-0520">NAD</keyword>
<proteinExistence type="inferred from homology"/>
<dbReference type="KEGG" id="sfw:WN53_19355"/>
<dbReference type="GO" id="GO:0008270">
    <property type="term" value="F:zinc ion binding"/>
    <property type="evidence" value="ECO:0007669"/>
    <property type="project" value="UniProtKB-UniRule"/>
</dbReference>
<comment type="caution">
    <text evidence="3">The sequence shown here is derived from an EMBL/GenBank/DDBJ whole genome shotgun (WGS) entry which is preliminary data.</text>
</comment>
<feature type="binding site" evidence="1">
    <location>
        <begin position="128"/>
        <end position="131"/>
    </location>
    <ligand>
        <name>NAD(+)</name>
        <dbReference type="ChEBI" id="CHEBI:57540"/>
    </ligand>
</feature>
<dbReference type="GO" id="GO:0017136">
    <property type="term" value="F:histone deacetylase activity, NAD-dependent"/>
    <property type="evidence" value="ECO:0007669"/>
    <property type="project" value="TreeGrafter"/>
</dbReference>
<dbReference type="Proteomes" id="UP001224622">
    <property type="component" value="Unassembled WGS sequence"/>
</dbReference>
<feature type="binding site" evidence="1">
    <location>
        <begin position="46"/>
        <end position="65"/>
    </location>
    <ligand>
        <name>NAD(+)</name>
        <dbReference type="ChEBI" id="CHEBI:57540"/>
    </ligand>
</feature>
<evidence type="ECO:0000256" key="2">
    <source>
        <dbReference type="PROSITE-ProRule" id="PRU00236"/>
    </source>
</evidence>
<dbReference type="AlphaFoldDB" id="A0A0F7HEI0"/>
<feature type="binding site" evidence="1">
    <location>
        <position position="90"/>
    </location>
    <ligand>
        <name>substrate</name>
    </ligand>
</feature>
<dbReference type="EMBL" id="JAVIGA010000012">
    <property type="protein sequence ID" value="MDQ9127297.1"/>
    <property type="molecule type" value="Genomic_DNA"/>
</dbReference>
<comment type="cofactor">
    <cofactor evidence="1">
        <name>Zn(2+)</name>
        <dbReference type="ChEBI" id="CHEBI:29105"/>
    </cofactor>
    <text evidence="1">Binds 1 zinc ion per subunit.</text>
</comment>
<comment type="domain">
    <text evidence="1">2 residues (Tyr-90 and Arg-93) present in a large hydrophobic pocket are probably involved in substrate specificity. They are important for desuccinylation activity, but dispensable for deacetylation activity.</text>
</comment>
<dbReference type="GeneID" id="30322334"/>
<name>A0A0F7HEI0_SERFO</name>
<feature type="binding site" evidence="1">
    <location>
        <begin position="239"/>
        <end position="241"/>
    </location>
    <ligand>
        <name>NAD(+)</name>
        <dbReference type="ChEBI" id="CHEBI:57540"/>
    </ligand>
</feature>
<evidence type="ECO:0000313" key="3">
    <source>
        <dbReference type="EMBL" id="MDQ9127297.1"/>
    </source>
</evidence>
<dbReference type="RefSeq" id="WP_024485240.1">
    <property type="nucleotide sequence ID" value="NZ_CAMISF010000001.1"/>
</dbReference>
<keyword evidence="1" id="KW-0963">Cytoplasm</keyword>
<accession>A0A0F7HEI0</accession>
<dbReference type="EC" id="2.3.1.286" evidence="1"/>
<feature type="binding site" evidence="1">
    <location>
        <begin position="213"/>
        <end position="215"/>
    </location>
    <ligand>
        <name>NAD(+)</name>
        <dbReference type="ChEBI" id="CHEBI:57540"/>
    </ligand>
</feature>
<dbReference type="Pfam" id="PF02146">
    <property type="entry name" value="SIR2"/>
    <property type="match status" value="1"/>
</dbReference>
<dbReference type="Gene3D" id="3.30.1600.10">
    <property type="entry name" value="SIR2/SIRT2 'Small Domain"/>
    <property type="match status" value="1"/>
</dbReference>
<feature type="binding site" evidence="1">
    <location>
        <position position="154"/>
    </location>
    <ligand>
        <name>Zn(2+)</name>
        <dbReference type="ChEBI" id="CHEBI:29105"/>
    </ligand>
</feature>
<comment type="catalytic activity">
    <reaction evidence="1">
        <text>N(6)-succinyl-L-lysyl-[protein] + NAD(+) + H2O = 2''-O-succinyl-ADP-D-ribose + nicotinamide + L-lysyl-[protein]</text>
        <dbReference type="Rhea" id="RHEA:47668"/>
        <dbReference type="Rhea" id="RHEA-COMP:9752"/>
        <dbReference type="Rhea" id="RHEA-COMP:11877"/>
        <dbReference type="ChEBI" id="CHEBI:15377"/>
        <dbReference type="ChEBI" id="CHEBI:17154"/>
        <dbReference type="ChEBI" id="CHEBI:29969"/>
        <dbReference type="ChEBI" id="CHEBI:57540"/>
        <dbReference type="ChEBI" id="CHEBI:87830"/>
        <dbReference type="ChEBI" id="CHEBI:87832"/>
    </reaction>
</comment>
<keyword evidence="3" id="KW-0808">Transferase</keyword>
<dbReference type="PANTHER" id="PTHR11085:SF4">
    <property type="entry name" value="NAD-DEPENDENT PROTEIN DEACYLASE"/>
    <property type="match status" value="1"/>
</dbReference>
<keyword evidence="1" id="KW-0862">Zinc</keyword>
<protein>
    <recommendedName>
        <fullName evidence="1">NAD-dependent protein deacylase</fullName>
        <ecNumber evidence="1">2.3.1.286</ecNumber>
    </recommendedName>
    <alternativeName>
        <fullName evidence="1">Regulatory protein SIR2 homolog</fullName>
    </alternativeName>
</protein>
<reference evidence="3" key="1">
    <citation type="submission" date="2023-08" db="EMBL/GenBank/DDBJ databases">
        <title>The Comparative Genomic Analysis of Yersiniaceae from Polar Regions.</title>
        <authorList>
            <person name="Goncharov A."/>
            <person name="Aslanov B."/>
            <person name="Kolodzhieva V."/>
            <person name="Azarov D."/>
            <person name="Mochov A."/>
            <person name="Lebedeva E."/>
        </authorList>
    </citation>
    <scope>NUCLEOTIDE SEQUENCE</scope>
    <source>
        <strain evidence="3">Vf</strain>
    </source>
</reference>
<feature type="binding site" evidence="1">
    <location>
        <position position="257"/>
    </location>
    <ligand>
        <name>NAD(+)</name>
        <dbReference type="ChEBI" id="CHEBI:57540"/>
    </ligand>
</feature>
<dbReference type="InterPro" id="IPR050134">
    <property type="entry name" value="NAD-dep_sirtuin_deacylases"/>
</dbReference>
<dbReference type="InterPro" id="IPR026591">
    <property type="entry name" value="Sirtuin_cat_small_dom_sf"/>
</dbReference>
<dbReference type="CDD" id="cd01412">
    <property type="entry name" value="SIRT5_Af1_CobB"/>
    <property type="match status" value="1"/>
</dbReference>
<evidence type="ECO:0000256" key="1">
    <source>
        <dbReference type="HAMAP-Rule" id="MF_01121"/>
    </source>
</evidence>
<dbReference type="InterPro" id="IPR026590">
    <property type="entry name" value="Ssirtuin_cat_dom"/>
</dbReference>
<dbReference type="PANTHER" id="PTHR11085">
    <property type="entry name" value="NAD-DEPENDENT PROTEIN DEACYLASE SIRTUIN-5, MITOCHONDRIAL-RELATED"/>
    <property type="match status" value="1"/>
</dbReference>
<comment type="caution">
    <text evidence="1 2">Lacks conserved residue(s) required for the propagation of feature annotation.</text>
</comment>
<comment type="function">
    <text evidence="1">NAD-dependent lysine deacetylase that specifically removes acetyl groups on target proteins. Also acts as a protein-lysine deacylase by mediating protein desuccinylation and de-2-hydroxyisobutyrylation. Modulates the activities of several proteins which are inactive in their acylated form.</text>
</comment>
<evidence type="ECO:0000313" key="4">
    <source>
        <dbReference type="Proteomes" id="UP001224622"/>
    </source>
</evidence>
<sequence>MHTRHRLCQFRKSKHVRHQRFRSRIFQRDTMAAAELKKPFVVVLTGAGISAESGIRTFRAADGLWEEHKVEDVATLDGFQRDPALVQEFYNARRRQLQQSDIGPNAAHRALADLEEWLGEENFLLVTQNIDNLHERAGSKQVLHMHGELLKVRCTSSGQVVEWLGDLSVDERCHCCQFPAPLRPHVVWFGEMPLGMDEIYAALAKADFFIAIGTSGNVYPAAGFVHEARLGGAYTMELNLEPSLVESQFEEKHYGPASEVVPRFVHKFLMGKVERADKP</sequence>
<feature type="binding site" evidence="1">
    <location>
        <position position="93"/>
    </location>
    <ligand>
        <name>substrate</name>
    </ligand>
</feature>
<dbReference type="InterPro" id="IPR027546">
    <property type="entry name" value="Sirtuin_class_III"/>
</dbReference>
<comment type="catalytic activity">
    <reaction evidence="1">
        <text>N(6)-acetyl-L-lysyl-[protein] + NAD(+) + H2O = 2''-O-acetyl-ADP-D-ribose + nicotinamide + L-lysyl-[protein]</text>
        <dbReference type="Rhea" id="RHEA:43636"/>
        <dbReference type="Rhea" id="RHEA-COMP:9752"/>
        <dbReference type="Rhea" id="RHEA-COMP:10731"/>
        <dbReference type="ChEBI" id="CHEBI:15377"/>
        <dbReference type="ChEBI" id="CHEBI:17154"/>
        <dbReference type="ChEBI" id="CHEBI:29969"/>
        <dbReference type="ChEBI" id="CHEBI:57540"/>
        <dbReference type="ChEBI" id="CHEBI:61930"/>
        <dbReference type="ChEBI" id="CHEBI:83767"/>
        <dbReference type="EC" id="2.3.1.286"/>
    </reaction>
</comment>
<dbReference type="PROSITE" id="PS50305">
    <property type="entry name" value="SIRTUIN"/>
    <property type="match status" value="1"/>
</dbReference>
<organism evidence="3 4">
    <name type="scientific">Serratia fonticola</name>
    <dbReference type="NCBI Taxonomy" id="47917"/>
    <lineage>
        <taxon>Bacteria</taxon>
        <taxon>Pseudomonadati</taxon>
        <taxon>Pseudomonadota</taxon>
        <taxon>Gammaproteobacteria</taxon>
        <taxon>Enterobacterales</taxon>
        <taxon>Yersiniaceae</taxon>
        <taxon>Serratia</taxon>
    </lineage>
</organism>
<dbReference type="GO" id="GO:0005737">
    <property type="term" value="C:cytoplasm"/>
    <property type="evidence" value="ECO:0007669"/>
    <property type="project" value="UniProtKB-SubCell"/>
</dbReference>
<comment type="similarity">
    <text evidence="1">Belongs to the sirtuin family. Class III subfamily.</text>
</comment>
<keyword evidence="3" id="KW-0012">Acyltransferase</keyword>
<dbReference type="InterPro" id="IPR003000">
    <property type="entry name" value="Sirtuin"/>
</dbReference>